<dbReference type="InterPro" id="IPR001647">
    <property type="entry name" value="HTH_TetR"/>
</dbReference>
<dbReference type="OrthoDB" id="9780824at2"/>
<dbReference type="PROSITE" id="PS01081">
    <property type="entry name" value="HTH_TETR_1"/>
    <property type="match status" value="1"/>
</dbReference>
<dbReference type="SUPFAM" id="SSF46689">
    <property type="entry name" value="Homeodomain-like"/>
    <property type="match status" value="1"/>
</dbReference>
<keyword evidence="1 2" id="KW-0238">DNA-binding</keyword>
<evidence type="ECO:0000256" key="2">
    <source>
        <dbReference type="PROSITE-ProRule" id="PRU00335"/>
    </source>
</evidence>
<dbReference type="PRINTS" id="PR00455">
    <property type="entry name" value="HTHTETR"/>
</dbReference>
<evidence type="ECO:0000313" key="4">
    <source>
        <dbReference type="EMBL" id="SUN35513.1"/>
    </source>
</evidence>
<evidence type="ECO:0000259" key="3">
    <source>
        <dbReference type="PROSITE" id="PS50977"/>
    </source>
</evidence>
<evidence type="ECO:0000256" key="1">
    <source>
        <dbReference type="ARBA" id="ARBA00023125"/>
    </source>
</evidence>
<sequence>MPQNIIKDYLQILSEEKMPPGKKWALATAIELFASQGFDGTSTLQIAAQAGVSQATIFKYFKTKEDLLLAILESVMPKIKDEFFSNLLAYEKLQEAVHFLVQDRWTFIKANAPLLKILMQQFLTNQNFKMEFLKNFQGLEDLEVLQKIKLSDPNFRKDLPLASLIRRMVGPLLTYFYQTQVLGLVSQEEARDLADIEEEILRNLTK</sequence>
<dbReference type="InterPro" id="IPR023772">
    <property type="entry name" value="DNA-bd_HTH_TetR-type_CS"/>
</dbReference>
<evidence type="ECO:0000313" key="5">
    <source>
        <dbReference type="Proteomes" id="UP000254082"/>
    </source>
</evidence>
<protein>
    <submittedName>
        <fullName evidence="4">Putative transcriptional regulator</fullName>
    </submittedName>
</protein>
<dbReference type="PANTHER" id="PTHR43479:SF11">
    <property type="entry name" value="ACREF_ENVCD OPERON REPRESSOR-RELATED"/>
    <property type="match status" value="1"/>
</dbReference>
<dbReference type="RefSeq" id="WP_002997591.1">
    <property type="nucleotide sequence ID" value="NZ_UHFA01000002.1"/>
</dbReference>
<gene>
    <name evidence="4" type="primary">fadR_1</name>
    <name evidence="4" type="ORF">NCTC11391_00540</name>
</gene>
<dbReference type="EMBL" id="UHFA01000002">
    <property type="protein sequence ID" value="SUN35513.1"/>
    <property type="molecule type" value="Genomic_DNA"/>
</dbReference>
<dbReference type="GO" id="GO:0003677">
    <property type="term" value="F:DNA binding"/>
    <property type="evidence" value="ECO:0007669"/>
    <property type="project" value="UniProtKB-UniRule"/>
</dbReference>
<dbReference type="Gene3D" id="1.10.357.10">
    <property type="entry name" value="Tetracycline Repressor, domain 2"/>
    <property type="match status" value="1"/>
</dbReference>
<accession>A0A380JCD8</accession>
<keyword evidence="5" id="KW-1185">Reference proteome</keyword>
<dbReference type="Pfam" id="PF00440">
    <property type="entry name" value="TetR_N"/>
    <property type="match status" value="1"/>
</dbReference>
<dbReference type="PROSITE" id="PS50977">
    <property type="entry name" value="HTH_TETR_2"/>
    <property type="match status" value="1"/>
</dbReference>
<dbReference type="AlphaFoldDB" id="A0A380JCD8"/>
<dbReference type="InterPro" id="IPR050624">
    <property type="entry name" value="HTH-type_Tx_Regulator"/>
</dbReference>
<proteinExistence type="predicted"/>
<dbReference type="Proteomes" id="UP000254082">
    <property type="component" value="Unassembled WGS sequence"/>
</dbReference>
<organism evidence="4 5">
    <name type="scientific">Streptococcus downei MFe28</name>
    <dbReference type="NCBI Taxonomy" id="764290"/>
    <lineage>
        <taxon>Bacteria</taxon>
        <taxon>Bacillati</taxon>
        <taxon>Bacillota</taxon>
        <taxon>Bacilli</taxon>
        <taxon>Lactobacillales</taxon>
        <taxon>Streptococcaceae</taxon>
        <taxon>Streptococcus</taxon>
    </lineage>
</organism>
<dbReference type="PANTHER" id="PTHR43479">
    <property type="entry name" value="ACREF/ENVCD OPERON REPRESSOR-RELATED"/>
    <property type="match status" value="1"/>
</dbReference>
<feature type="domain" description="HTH tetR-type" evidence="3">
    <location>
        <begin position="19"/>
        <end position="79"/>
    </location>
</feature>
<dbReference type="InterPro" id="IPR009057">
    <property type="entry name" value="Homeodomain-like_sf"/>
</dbReference>
<feature type="DNA-binding region" description="H-T-H motif" evidence="2">
    <location>
        <begin position="42"/>
        <end position="61"/>
    </location>
</feature>
<name>A0A380JCD8_STRDO</name>
<reference evidence="4 5" key="1">
    <citation type="submission" date="2018-06" db="EMBL/GenBank/DDBJ databases">
        <authorList>
            <consortium name="Pathogen Informatics"/>
            <person name="Doyle S."/>
        </authorList>
    </citation>
    <scope>NUCLEOTIDE SEQUENCE [LARGE SCALE GENOMIC DNA]</scope>
    <source>
        <strain evidence="5">NCTC 11391</strain>
    </source>
</reference>